<protein>
    <submittedName>
        <fullName evidence="4">Cell envelope biogenesis protein OmpA</fullName>
    </submittedName>
</protein>
<proteinExistence type="predicted"/>
<dbReference type="Proteomes" id="UP000220828">
    <property type="component" value="Unassembled WGS sequence"/>
</dbReference>
<evidence type="ECO:0000256" key="1">
    <source>
        <dbReference type="PROSITE-ProRule" id="PRU00473"/>
    </source>
</evidence>
<feature type="chain" id="PRO_5013568118" evidence="2">
    <location>
        <begin position="19"/>
        <end position="295"/>
    </location>
</feature>
<dbReference type="InterPro" id="IPR050330">
    <property type="entry name" value="Bact_OuterMem_StrucFunc"/>
</dbReference>
<dbReference type="GO" id="GO:0016020">
    <property type="term" value="C:membrane"/>
    <property type="evidence" value="ECO:0007669"/>
    <property type="project" value="UniProtKB-UniRule"/>
</dbReference>
<dbReference type="PANTHER" id="PTHR30329:SF21">
    <property type="entry name" value="LIPOPROTEIN YIAD-RELATED"/>
    <property type="match status" value="1"/>
</dbReference>
<dbReference type="AlphaFoldDB" id="A0A2H3KSK0"/>
<keyword evidence="2" id="KW-0732">Signal</keyword>
<dbReference type="OMA" id="LITGHIC"/>
<dbReference type="Pfam" id="PF00691">
    <property type="entry name" value="OmpA"/>
    <property type="match status" value="1"/>
</dbReference>
<sequence>MKKILCFMWMCFGVVVHAQESFSVYFDSNQYKLNVLEIKKLDTWMQQNHEVKIVGANGFCDEDGSTGLNDTLAQKRIDFVYQYMQSKIKFRADFKTRNFGKLHQLSKIKAQNRRVTLYYILAKDLDKENDILGIKKEEVPLIKKKIQFPEKLMFENPNGSKTEMAMDTLFMKKINEAQVGEKLKIENLNFIINTFAVVNESRVKLYEILFVLQNNPQLKIEIQGHICCMPSDKQDLSTQRAKAIYQFLVANNIPKSQLSYKGFGSTKPIFSIPETHETERAANRRVEIEILDNRP</sequence>
<dbReference type="RefSeq" id="WP_014084549.1">
    <property type="nucleotide sequence ID" value="NZ_CBCSFI010000042.1"/>
</dbReference>
<keyword evidence="1" id="KW-0472">Membrane</keyword>
<dbReference type="Gene3D" id="3.30.1330.60">
    <property type="entry name" value="OmpA-like domain"/>
    <property type="match status" value="2"/>
</dbReference>
<feature type="domain" description="OmpA-like" evidence="3">
    <location>
        <begin position="179"/>
        <end position="294"/>
    </location>
</feature>
<accession>A0A2H3KSK0</accession>
<dbReference type="InterPro" id="IPR036737">
    <property type="entry name" value="OmpA-like_sf"/>
</dbReference>
<dbReference type="CDD" id="cd07185">
    <property type="entry name" value="OmpA_C-like"/>
    <property type="match status" value="1"/>
</dbReference>
<dbReference type="PANTHER" id="PTHR30329">
    <property type="entry name" value="STATOR ELEMENT OF FLAGELLAR MOTOR COMPLEX"/>
    <property type="match status" value="1"/>
</dbReference>
<feature type="signal peptide" evidence="2">
    <location>
        <begin position="1"/>
        <end position="18"/>
    </location>
</feature>
<dbReference type="OrthoDB" id="9782229at2"/>
<comment type="caution">
    <text evidence="4">The sequence shown here is derived from an EMBL/GenBank/DDBJ whole genome shotgun (WGS) entry which is preliminary data.</text>
</comment>
<dbReference type="InterPro" id="IPR006665">
    <property type="entry name" value="OmpA-like"/>
</dbReference>
<dbReference type="EMBL" id="PCMW01000088">
    <property type="protein sequence ID" value="PDS22524.1"/>
    <property type="molecule type" value="Genomic_DNA"/>
</dbReference>
<dbReference type="PROSITE" id="PS51123">
    <property type="entry name" value="OMPA_2"/>
    <property type="match status" value="1"/>
</dbReference>
<evidence type="ECO:0000259" key="3">
    <source>
        <dbReference type="PROSITE" id="PS51123"/>
    </source>
</evidence>
<evidence type="ECO:0000313" key="5">
    <source>
        <dbReference type="Proteomes" id="UP000220828"/>
    </source>
</evidence>
<reference evidence="4 5" key="1">
    <citation type="submission" date="2017-09" db="EMBL/GenBank/DDBJ databases">
        <title>Whole genomes of Flavobacteriaceae.</title>
        <authorList>
            <person name="Stine C."/>
            <person name="Li C."/>
            <person name="Tadesse D."/>
        </authorList>
    </citation>
    <scope>NUCLEOTIDE SEQUENCE [LARGE SCALE GENOMIC DNA]</scope>
    <source>
        <strain evidence="4 5">ATCC 35036</strain>
    </source>
</reference>
<dbReference type="SUPFAM" id="SSF103088">
    <property type="entry name" value="OmpA-like"/>
    <property type="match status" value="2"/>
</dbReference>
<evidence type="ECO:0000313" key="4">
    <source>
        <dbReference type="EMBL" id="PDS22524.1"/>
    </source>
</evidence>
<organism evidence="4 5">
    <name type="scientific">Flavobacterium branchiophilum</name>
    <dbReference type="NCBI Taxonomy" id="55197"/>
    <lineage>
        <taxon>Bacteria</taxon>
        <taxon>Pseudomonadati</taxon>
        <taxon>Bacteroidota</taxon>
        <taxon>Flavobacteriia</taxon>
        <taxon>Flavobacteriales</taxon>
        <taxon>Flavobacteriaceae</taxon>
        <taxon>Flavobacterium</taxon>
    </lineage>
</organism>
<name>A0A2H3KSK0_9FLAO</name>
<evidence type="ECO:0000256" key="2">
    <source>
        <dbReference type="SAM" id="SignalP"/>
    </source>
</evidence>
<gene>
    <name evidence="4" type="ORF">B0A77_13240</name>
</gene>